<evidence type="ECO:0000313" key="1">
    <source>
        <dbReference type="EMBL" id="KAJ4412339.1"/>
    </source>
</evidence>
<dbReference type="OrthoDB" id="6105938at2759"/>
<dbReference type="PANTHER" id="PTHR38846">
    <property type="entry name" value="C3H1-TYPE DOMAIN-CONTAINING PROTEIN"/>
    <property type="match status" value="1"/>
</dbReference>
<dbReference type="PANTHER" id="PTHR38846:SF1">
    <property type="entry name" value="C3H1-TYPE DOMAIN-CONTAINING PROTEIN"/>
    <property type="match status" value="1"/>
</dbReference>
<proteinExistence type="predicted"/>
<dbReference type="EMBL" id="JAPEVA010000003">
    <property type="protein sequence ID" value="KAJ4412339.1"/>
    <property type="molecule type" value="Genomic_DNA"/>
</dbReference>
<comment type="caution">
    <text evidence="1">The sequence shown here is derived from an EMBL/GenBank/DDBJ whole genome shotgun (WGS) entry which is preliminary data.</text>
</comment>
<keyword evidence="2" id="KW-1185">Reference proteome</keyword>
<accession>A0A9W9DBS5</accession>
<sequence length="159" mass="18435">MTGLAVSRSSTPSRSWFDRYPDFTPNKTGLWNNFCRLSKKRKWGSEKKGEMLIQCLIAEFNNKVASQADVSRLEKWQELCRDVYIKNPPGSVKQSKKILGARKMLVNVINLIDHRVNGTPVIRFKNYDECHEYTDQPGRRFPIEAAKQEGFIKSLLREL</sequence>
<evidence type="ECO:0000313" key="2">
    <source>
        <dbReference type="Proteomes" id="UP001140510"/>
    </source>
</evidence>
<name>A0A9W9DBS5_9PLEO</name>
<organism evidence="1 2">
    <name type="scientific">Didymella pomorum</name>
    <dbReference type="NCBI Taxonomy" id="749634"/>
    <lineage>
        <taxon>Eukaryota</taxon>
        <taxon>Fungi</taxon>
        <taxon>Dikarya</taxon>
        <taxon>Ascomycota</taxon>
        <taxon>Pezizomycotina</taxon>
        <taxon>Dothideomycetes</taxon>
        <taxon>Pleosporomycetidae</taxon>
        <taxon>Pleosporales</taxon>
        <taxon>Pleosporineae</taxon>
        <taxon>Didymellaceae</taxon>
        <taxon>Didymella</taxon>
    </lineage>
</organism>
<gene>
    <name evidence="1" type="ORF">N0V91_000810</name>
</gene>
<dbReference type="AlphaFoldDB" id="A0A9W9DBS5"/>
<reference evidence="1" key="1">
    <citation type="submission" date="2022-10" db="EMBL/GenBank/DDBJ databases">
        <title>Tapping the CABI collections for fungal endophytes: first genome assemblies for Collariella, Neodidymelliopsis, Ascochyta clinopodiicola, Didymella pomorum, Didymosphaeria variabile, Neocosmospora piperis and Neocucurbitaria cava.</title>
        <authorList>
            <person name="Hill R."/>
        </authorList>
    </citation>
    <scope>NUCLEOTIDE SEQUENCE</scope>
    <source>
        <strain evidence="1">IMI 355091</strain>
    </source>
</reference>
<protein>
    <submittedName>
        <fullName evidence="1">Uncharacterized protein</fullName>
    </submittedName>
</protein>
<dbReference type="Proteomes" id="UP001140510">
    <property type="component" value="Unassembled WGS sequence"/>
</dbReference>